<proteinExistence type="predicted"/>
<dbReference type="EMBL" id="BPVZ01000135">
    <property type="protein sequence ID" value="GKV39578.1"/>
    <property type="molecule type" value="Genomic_DNA"/>
</dbReference>
<gene>
    <name evidence="2" type="ORF">SLEP1_g47335</name>
</gene>
<dbReference type="AlphaFoldDB" id="A0AAV5LQ49"/>
<sequence>MPQSSAFGFVTRGGEGKRLHDSRKRRRSGCGDARRGVGAIMKGKKVRWGCCNGTWRIN</sequence>
<comment type="caution">
    <text evidence="2">The sequence shown here is derived from an EMBL/GenBank/DDBJ whole genome shotgun (WGS) entry which is preliminary data.</text>
</comment>
<evidence type="ECO:0000256" key="1">
    <source>
        <dbReference type="SAM" id="MobiDB-lite"/>
    </source>
</evidence>
<dbReference type="Proteomes" id="UP001054252">
    <property type="component" value="Unassembled WGS sequence"/>
</dbReference>
<organism evidence="2 3">
    <name type="scientific">Rubroshorea leprosula</name>
    <dbReference type="NCBI Taxonomy" id="152421"/>
    <lineage>
        <taxon>Eukaryota</taxon>
        <taxon>Viridiplantae</taxon>
        <taxon>Streptophyta</taxon>
        <taxon>Embryophyta</taxon>
        <taxon>Tracheophyta</taxon>
        <taxon>Spermatophyta</taxon>
        <taxon>Magnoliopsida</taxon>
        <taxon>eudicotyledons</taxon>
        <taxon>Gunneridae</taxon>
        <taxon>Pentapetalae</taxon>
        <taxon>rosids</taxon>
        <taxon>malvids</taxon>
        <taxon>Malvales</taxon>
        <taxon>Dipterocarpaceae</taxon>
        <taxon>Rubroshorea</taxon>
    </lineage>
</organism>
<reference evidence="2 3" key="1">
    <citation type="journal article" date="2021" name="Commun. Biol.">
        <title>The genome of Shorea leprosula (Dipterocarpaceae) highlights the ecological relevance of drought in aseasonal tropical rainforests.</title>
        <authorList>
            <person name="Ng K.K.S."/>
            <person name="Kobayashi M.J."/>
            <person name="Fawcett J.A."/>
            <person name="Hatakeyama M."/>
            <person name="Paape T."/>
            <person name="Ng C.H."/>
            <person name="Ang C.C."/>
            <person name="Tnah L.H."/>
            <person name="Lee C.T."/>
            <person name="Nishiyama T."/>
            <person name="Sese J."/>
            <person name="O'Brien M.J."/>
            <person name="Copetti D."/>
            <person name="Mohd Noor M.I."/>
            <person name="Ong R.C."/>
            <person name="Putra M."/>
            <person name="Sireger I.Z."/>
            <person name="Indrioko S."/>
            <person name="Kosugi Y."/>
            <person name="Izuno A."/>
            <person name="Isagi Y."/>
            <person name="Lee S.L."/>
            <person name="Shimizu K.K."/>
        </authorList>
    </citation>
    <scope>NUCLEOTIDE SEQUENCE [LARGE SCALE GENOMIC DNA]</scope>
    <source>
        <strain evidence="2">214</strain>
    </source>
</reference>
<accession>A0AAV5LQ49</accession>
<keyword evidence="3" id="KW-1185">Reference proteome</keyword>
<feature type="region of interest" description="Disordered" evidence="1">
    <location>
        <begin position="1"/>
        <end position="33"/>
    </location>
</feature>
<name>A0AAV5LQ49_9ROSI</name>
<evidence type="ECO:0000313" key="3">
    <source>
        <dbReference type="Proteomes" id="UP001054252"/>
    </source>
</evidence>
<protein>
    <submittedName>
        <fullName evidence="2">Uncharacterized protein</fullName>
    </submittedName>
</protein>
<evidence type="ECO:0000313" key="2">
    <source>
        <dbReference type="EMBL" id="GKV39578.1"/>
    </source>
</evidence>